<keyword evidence="4" id="KW-0479">Metal-binding</keyword>
<evidence type="ECO:0000313" key="11">
    <source>
        <dbReference type="EMBL" id="AKO32487.1"/>
    </source>
</evidence>
<dbReference type="GO" id="GO:0005507">
    <property type="term" value="F:copper ion binding"/>
    <property type="evidence" value="ECO:0007669"/>
    <property type="project" value="TreeGrafter"/>
</dbReference>
<comment type="similarity">
    <text evidence="2 10">Belongs to the purine nucleoside phosphorylase YfiH/LACC1 family.</text>
</comment>
<dbReference type="InterPro" id="IPR003730">
    <property type="entry name" value="Cu_polyphenol_OxRdtase"/>
</dbReference>
<dbReference type="Pfam" id="PF02578">
    <property type="entry name" value="Cu-oxidase_4"/>
    <property type="match status" value="1"/>
</dbReference>
<evidence type="ECO:0000313" key="12">
    <source>
        <dbReference type="Proteomes" id="UP000060132"/>
    </source>
</evidence>
<comment type="catalytic activity">
    <reaction evidence="1">
        <text>inosine + phosphate = alpha-D-ribose 1-phosphate + hypoxanthine</text>
        <dbReference type="Rhea" id="RHEA:27646"/>
        <dbReference type="ChEBI" id="CHEBI:17368"/>
        <dbReference type="ChEBI" id="CHEBI:17596"/>
        <dbReference type="ChEBI" id="CHEBI:43474"/>
        <dbReference type="ChEBI" id="CHEBI:57720"/>
        <dbReference type="EC" id="2.4.2.1"/>
    </reaction>
    <physiologicalReaction direction="left-to-right" evidence="1">
        <dbReference type="Rhea" id="RHEA:27647"/>
    </physiologicalReaction>
</comment>
<comment type="catalytic activity">
    <reaction evidence="7">
        <text>adenosine + H2O + H(+) = inosine + NH4(+)</text>
        <dbReference type="Rhea" id="RHEA:24408"/>
        <dbReference type="ChEBI" id="CHEBI:15377"/>
        <dbReference type="ChEBI" id="CHEBI:15378"/>
        <dbReference type="ChEBI" id="CHEBI:16335"/>
        <dbReference type="ChEBI" id="CHEBI:17596"/>
        <dbReference type="ChEBI" id="CHEBI:28938"/>
        <dbReference type="EC" id="3.5.4.4"/>
    </reaction>
    <physiologicalReaction direction="left-to-right" evidence="7">
        <dbReference type="Rhea" id="RHEA:24409"/>
    </physiologicalReaction>
</comment>
<dbReference type="EMBL" id="CP011219">
    <property type="protein sequence ID" value="AKO32487.1"/>
    <property type="molecule type" value="Genomic_DNA"/>
</dbReference>
<dbReference type="PANTHER" id="PTHR30616">
    <property type="entry name" value="UNCHARACTERIZED PROTEIN YFIH"/>
    <property type="match status" value="1"/>
</dbReference>
<dbReference type="NCBIfam" id="TIGR00726">
    <property type="entry name" value="peptidoglycan editing factor PgeF"/>
    <property type="match status" value="1"/>
</dbReference>
<dbReference type="PANTHER" id="PTHR30616:SF2">
    <property type="entry name" value="PURINE NUCLEOSIDE PHOSPHORYLASE LACC1"/>
    <property type="match status" value="1"/>
</dbReference>
<comment type="catalytic activity">
    <reaction evidence="9">
        <text>S-methyl-5'-thioadenosine + phosphate = 5-(methylsulfanyl)-alpha-D-ribose 1-phosphate + adenine</text>
        <dbReference type="Rhea" id="RHEA:11852"/>
        <dbReference type="ChEBI" id="CHEBI:16708"/>
        <dbReference type="ChEBI" id="CHEBI:17509"/>
        <dbReference type="ChEBI" id="CHEBI:43474"/>
        <dbReference type="ChEBI" id="CHEBI:58533"/>
        <dbReference type="EC" id="2.4.2.28"/>
    </reaction>
    <physiologicalReaction direction="left-to-right" evidence="9">
        <dbReference type="Rhea" id="RHEA:11853"/>
    </physiologicalReaction>
</comment>
<keyword evidence="3" id="KW-0808">Transferase</keyword>
<keyword evidence="6" id="KW-0862">Zinc</keyword>
<dbReference type="GO" id="GO:0016787">
    <property type="term" value="F:hydrolase activity"/>
    <property type="evidence" value="ECO:0007669"/>
    <property type="project" value="UniProtKB-KW"/>
</dbReference>
<evidence type="ECO:0000256" key="8">
    <source>
        <dbReference type="ARBA" id="ARBA00048968"/>
    </source>
</evidence>
<dbReference type="GO" id="GO:0017061">
    <property type="term" value="F:S-methyl-5-thioadenosine phosphorylase activity"/>
    <property type="evidence" value="ECO:0007669"/>
    <property type="project" value="UniProtKB-EC"/>
</dbReference>
<evidence type="ECO:0000256" key="9">
    <source>
        <dbReference type="ARBA" id="ARBA00049893"/>
    </source>
</evidence>
<gene>
    <name evidence="11" type="ORF">RZ57_04860</name>
</gene>
<evidence type="ECO:0000256" key="1">
    <source>
        <dbReference type="ARBA" id="ARBA00000553"/>
    </source>
</evidence>
<protein>
    <recommendedName>
        <fullName evidence="10">Purine nucleoside phosphorylase</fullName>
    </recommendedName>
</protein>
<evidence type="ECO:0000256" key="4">
    <source>
        <dbReference type="ARBA" id="ARBA00022723"/>
    </source>
</evidence>
<dbReference type="Proteomes" id="UP000060132">
    <property type="component" value="Chromosome"/>
</dbReference>
<evidence type="ECO:0000256" key="5">
    <source>
        <dbReference type="ARBA" id="ARBA00022801"/>
    </source>
</evidence>
<dbReference type="SUPFAM" id="SSF64438">
    <property type="entry name" value="CNF1/YfiH-like putative cysteine hydrolases"/>
    <property type="match status" value="1"/>
</dbReference>
<evidence type="ECO:0000256" key="10">
    <source>
        <dbReference type="RuleBase" id="RU361274"/>
    </source>
</evidence>
<keyword evidence="5" id="KW-0378">Hydrolase</keyword>
<proteinExistence type="inferred from homology"/>
<evidence type="ECO:0000256" key="2">
    <source>
        <dbReference type="ARBA" id="ARBA00007353"/>
    </source>
</evidence>
<accession>A0AAC9EN58</accession>
<organism evidence="11 12">
    <name type="scientific">Haemophilus ducreyi</name>
    <dbReference type="NCBI Taxonomy" id="730"/>
    <lineage>
        <taxon>Bacteria</taxon>
        <taxon>Pseudomonadati</taxon>
        <taxon>Pseudomonadota</taxon>
        <taxon>Gammaproteobacteria</taxon>
        <taxon>Pasteurellales</taxon>
        <taxon>Pasteurellaceae</taxon>
        <taxon>Haemophilus</taxon>
    </lineage>
</organism>
<dbReference type="InterPro" id="IPR038371">
    <property type="entry name" value="Cu_polyphenol_OxRdtase_sf"/>
</dbReference>
<dbReference type="CDD" id="cd16833">
    <property type="entry name" value="YfiH"/>
    <property type="match status" value="1"/>
</dbReference>
<reference evidence="11 12" key="1">
    <citation type="journal article" date="2015" name="PLoS Negl. Trop. Dis.">
        <title>Haemophilus ducreyi Cutaneous Ulcer Strains Are Nearly Identical to Class I Genital Ulcer Strains.</title>
        <authorList>
            <person name="Gangaiah D."/>
            <person name="Webb K.M."/>
            <person name="Humphreys T.L."/>
            <person name="Fortney K.R."/>
            <person name="Toh E."/>
            <person name="Tai A."/>
            <person name="Katz S.S."/>
            <person name="Pillay A."/>
            <person name="Chen C.Y."/>
            <person name="Roberts S.A."/>
            <person name="Munson R.S.Jr."/>
            <person name="Spinola S.M."/>
        </authorList>
    </citation>
    <scope>NUCLEOTIDE SEQUENCE [LARGE SCALE GENOMIC DNA]</scope>
    <source>
        <strain evidence="12">CLU2</strain>
    </source>
</reference>
<name>A0AAC9EN58_HAEDC</name>
<dbReference type="Gene3D" id="3.60.140.10">
    <property type="entry name" value="CNF1/YfiH-like putative cysteine hydrolases"/>
    <property type="match status" value="1"/>
</dbReference>
<comment type="catalytic activity">
    <reaction evidence="8">
        <text>adenosine + phosphate = alpha-D-ribose 1-phosphate + adenine</text>
        <dbReference type="Rhea" id="RHEA:27642"/>
        <dbReference type="ChEBI" id="CHEBI:16335"/>
        <dbReference type="ChEBI" id="CHEBI:16708"/>
        <dbReference type="ChEBI" id="CHEBI:43474"/>
        <dbReference type="ChEBI" id="CHEBI:57720"/>
        <dbReference type="EC" id="2.4.2.1"/>
    </reaction>
    <physiologicalReaction direction="left-to-right" evidence="8">
        <dbReference type="Rhea" id="RHEA:27643"/>
    </physiologicalReaction>
</comment>
<dbReference type="InterPro" id="IPR011324">
    <property type="entry name" value="Cytotoxic_necrot_fac-like_cat"/>
</dbReference>
<dbReference type="OMA" id="GWKGALT"/>
<evidence type="ECO:0000256" key="3">
    <source>
        <dbReference type="ARBA" id="ARBA00022679"/>
    </source>
</evidence>
<dbReference type="AlphaFoldDB" id="A0AAC9EN58"/>
<evidence type="ECO:0000256" key="6">
    <source>
        <dbReference type="ARBA" id="ARBA00022833"/>
    </source>
</evidence>
<dbReference type="RefSeq" id="WP_010945108.1">
    <property type="nucleotide sequence ID" value="NZ_CP011218.1"/>
</dbReference>
<sequence length="245" mass="27454">MKKLIARWQALPHIHAFTTVRQGGVSQAPFDSFNLAAHVGDNIENVMRNRQLLVERFNLPHLPLFLTQTHSTRVIRLPYWGDNFEADAVYTDQPNQVCLVMTADCLPVFFCSQDGLEIAVAHAGWRGLCDGILENTLAEFSCAAAEIMVWLGPAIGPSAFQVGKDVVEQFCMFDANAESAFSPDPSTSGKFLGNLYQIAIQRLTYLGIKHISGGQHCTYLEKQHFFSYRREGKTGRMASLIWRDK</sequence>
<evidence type="ECO:0000256" key="7">
    <source>
        <dbReference type="ARBA" id="ARBA00047989"/>
    </source>
</evidence>